<evidence type="ECO:0008006" key="3">
    <source>
        <dbReference type="Google" id="ProtNLM"/>
    </source>
</evidence>
<evidence type="ECO:0000313" key="2">
    <source>
        <dbReference type="Proteomes" id="UP000242662"/>
    </source>
</evidence>
<dbReference type="Pfam" id="PF13783">
    <property type="entry name" value="DUF4177"/>
    <property type="match status" value="1"/>
</dbReference>
<name>A0A1G6IMP7_9BACI</name>
<accession>A0A1G6IMP7</accession>
<keyword evidence="2" id="KW-1185">Reference proteome</keyword>
<evidence type="ECO:0000313" key="1">
    <source>
        <dbReference type="EMBL" id="SDC07822.1"/>
    </source>
</evidence>
<dbReference type="STRING" id="1464122.SAMN05421737_105116"/>
<gene>
    <name evidence="1" type="ORF">SAMN05421737_105116</name>
</gene>
<dbReference type="Proteomes" id="UP000242662">
    <property type="component" value="Unassembled WGS sequence"/>
</dbReference>
<dbReference type="OrthoDB" id="2991419at2"/>
<dbReference type="RefSeq" id="WP_090775475.1">
    <property type="nucleotide sequence ID" value="NZ_FMYM01000005.1"/>
</dbReference>
<organism evidence="1 2">
    <name type="scientific">Shouchella lonarensis</name>
    <dbReference type="NCBI Taxonomy" id="1464122"/>
    <lineage>
        <taxon>Bacteria</taxon>
        <taxon>Bacillati</taxon>
        <taxon>Bacillota</taxon>
        <taxon>Bacilli</taxon>
        <taxon>Bacillales</taxon>
        <taxon>Bacillaceae</taxon>
        <taxon>Shouchella</taxon>
    </lineage>
</organism>
<dbReference type="AlphaFoldDB" id="A0A1G6IMP7"/>
<sequence length="58" mass="6522">MQYKVEIIQPKLSGKKLAINMEDLLNEHAQNGWTLHSLVPQVSTFGGVDHYICVLQKG</sequence>
<dbReference type="EMBL" id="FMYM01000005">
    <property type="protein sequence ID" value="SDC07822.1"/>
    <property type="molecule type" value="Genomic_DNA"/>
</dbReference>
<reference evidence="2" key="1">
    <citation type="submission" date="2016-09" db="EMBL/GenBank/DDBJ databases">
        <authorList>
            <person name="Varghese N."/>
            <person name="Submissions S."/>
        </authorList>
    </citation>
    <scope>NUCLEOTIDE SEQUENCE [LARGE SCALE GENOMIC DNA]</scope>
    <source>
        <strain evidence="2">25nlg</strain>
    </source>
</reference>
<proteinExistence type="predicted"/>
<protein>
    <recommendedName>
        <fullName evidence="3">DUF4177 domain-containing protein</fullName>
    </recommendedName>
</protein>
<dbReference type="InterPro" id="IPR025234">
    <property type="entry name" value="YjzH-like"/>
</dbReference>